<keyword evidence="3" id="KW-1185">Reference proteome</keyword>
<gene>
    <name evidence="2" type="ORF">TKK_011013</name>
</gene>
<proteinExistence type="predicted"/>
<comment type="caution">
    <text evidence="2">The sequence shown here is derived from an EMBL/GenBank/DDBJ whole genome shotgun (WGS) entry which is preliminary data.</text>
</comment>
<protein>
    <recommendedName>
        <fullName evidence="4">Caveolin</fullName>
    </recommendedName>
</protein>
<evidence type="ECO:0000256" key="1">
    <source>
        <dbReference type="SAM" id="Phobius"/>
    </source>
</evidence>
<sequence>MKLYHRLFKSSSSTVADFIYKLYDENGNLSPYTRTAARVLLGWFVISSIWHVIVMLFAPAAVSALAIFVICPTTLEWLINKSKPCVEDAVYTVMRKLEFSKAAGLDI</sequence>
<keyword evidence="1" id="KW-0472">Membrane</keyword>
<dbReference type="AlphaFoldDB" id="A0ABD2WQ35"/>
<feature type="transmembrane region" description="Helical" evidence="1">
    <location>
        <begin position="49"/>
        <end position="71"/>
    </location>
</feature>
<dbReference type="Proteomes" id="UP001627154">
    <property type="component" value="Unassembled WGS sequence"/>
</dbReference>
<keyword evidence="1" id="KW-1133">Transmembrane helix</keyword>
<keyword evidence="1" id="KW-0812">Transmembrane</keyword>
<evidence type="ECO:0008006" key="4">
    <source>
        <dbReference type="Google" id="ProtNLM"/>
    </source>
</evidence>
<evidence type="ECO:0000313" key="2">
    <source>
        <dbReference type="EMBL" id="KAL3394724.1"/>
    </source>
</evidence>
<dbReference type="EMBL" id="JBJJXI010000088">
    <property type="protein sequence ID" value="KAL3394724.1"/>
    <property type="molecule type" value="Genomic_DNA"/>
</dbReference>
<organism evidence="2 3">
    <name type="scientific">Trichogramma kaykai</name>
    <dbReference type="NCBI Taxonomy" id="54128"/>
    <lineage>
        <taxon>Eukaryota</taxon>
        <taxon>Metazoa</taxon>
        <taxon>Ecdysozoa</taxon>
        <taxon>Arthropoda</taxon>
        <taxon>Hexapoda</taxon>
        <taxon>Insecta</taxon>
        <taxon>Pterygota</taxon>
        <taxon>Neoptera</taxon>
        <taxon>Endopterygota</taxon>
        <taxon>Hymenoptera</taxon>
        <taxon>Apocrita</taxon>
        <taxon>Proctotrupomorpha</taxon>
        <taxon>Chalcidoidea</taxon>
        <taxon>Trichogrammatidae</taxon>
        <taxon>Trichogramma</taxon>
    </lineage>
</organism>
<evidence type="ECO:0000313" key="3">
    <source>
        <dbReference type="Proteomes" id="UP001627154"/>
    </source>
</evidence>
<reference evidence="2 3" key="1">
    <citation type="journal article" date="2024" name="bioRxiv">
        <title>A reference genome for Trichogramma kaykai: A tiny desert-dwelling parasitoid wasp with competing sex-ratio distorters.</title>
        <authorList>
            <person name="Culotta J."/>
            <person name="Lindsey A.R."/>
        </authorList>
    </citation>
    <scope>NUCLEOTIDE SEQUENCE [LARGE SCALE GENOMIC DNA]</scope>
    <source>
        <strain evidence="2 3">KSX58</strain>
    </source>
</reference>
<accession>A0ABD2WQ35</accession>
<name>A0ABD2WQ35_9HYME</name>